<feature type="region of interest" description="Disordered" evidence="1">
    <location>
        <begin position="1"/>
        <end position="22"/>
    </location>
</feature>
<feature type="region of interest" description="Disordered" evidence="1">
    <location>
        <begin position="173"/>
        <end position="237"/>
    </location>
</feature>
<feature type="non-terminal residue" evidence="2">
    <location>
        <position position="451"/>
    </location>
</feature>
<name>A0A6A0A7K8_HAELA</name>
<feature type="compositionally biased region" description="Low complexity" evidence="1">
    <location>
        <begin position="10"/>
        <end position="22"/>
    </location>
</feature>
<keyword evidence="3" id="KW-1185">Reference proteome</keyword>
<evidence type="ECO:0000313" key="3">
    <source>
        <dbReference type="Proteomes" id="UP000485058"/>
    </source>
</evidence>
<sequence>MMRSMAVFDVAAEGSSGAEAAEEVAVAQPVPAVAIATAVAESLELTSPSVASASVLQPQQEEAQEEQQHLREQNQEEQQQFEEKGELEEEQLREQEQQQAQQSEQEEQQVQHEEEQDEEGEEEEQQQPSLTEPGSGGLGVLLVHHNMLYSLKDAEQHTSACSSAQASVTCLDLRPKGHAPGPQHLSAGRHTGDLELTQHGDGLYEYDSGDEGDGDVRVGGSMDSQQDEVHCSPGTPDSLAALSASYRTGHSSGSNQADNSPAAGSCSCSVQMFRQARGSGPQGLLDSQLAGCAVGAGQSAVAVDKAAGSSTPLCEARSSSALLSSWLLHTSDDAAGANSSGLGYSDTTTGCSGGESSCSAKKRPRELVALPFTSLEQLEAGTDCEAPAAAASFTSQGTPHPPTTHLILKDQPGALSSQAHPKPFVFKFSEDHLPDRLAGSVGPLHHLQQSK</sequence>
<accession>A0A6A0A7K8</accession>
<protein>
    <submittedName>
        <fullName evidence="2">Reticulocyte-binding protein 2 homolog a</fullName>
    </submittedName>
</protein>
<feature type="compositionally biased region" description="Acidic residues" evidence="1">
    <location>
        <begin position="114"/>
        <end position="125"/>
    </location>
</feature>
<dbReference type="AlphaFoldDB" id="A0A6A0A7K8"/>
<organism evidence="2 3">
    <name type="scientific">Haematococcus lacustris</name>
    <name type="common">Green alga</name>
    <name type="synonym">Haematococcus pluvialis</name>
    <dbReference type="NCBI Taxonomy" id="44745"/>
    <lineage>
        <taxon>Eukaryota</taxon>
        <taxon>Viridiplantae</taxon>
        <taxon>Chlorophyta</taxon>
        <taxon>core chlorophytes</taxon>
        <taxon>Chlorophyceae</taxon>
        <taxon>CS clade</taxon>
        <taxon>Chlamydomonadales</taxon>
        <taxon>Haematococcaceae</taxon>
        <taxon>Haematococcus</taxon>
    </lineage>
</organism>
<gene>
    <name evidence="2" type="ORF">HaLaN_27166</name>
</gene>
<dbReference type="Proteomes" id="UP000485058">
    <property type="component" value="Unassembled WGS sequence"/>
</dbReference>
<comment type="caution">
    <text evidence="2">The sequence shown here is derived from an EMBL/GenBank/DDBJ whole genome shotgun (WGS) entry which is preliminary data.</text>
</comment>
<feature type="region of interest" description="Disordered" evidence="1">
    <location>
        <begin position="49"/>
        <end position="139"/>
    </location>
</feature>
<evidence type="ECO:0000313" key="2">
    <source>
        <dbReference type="EMBL" id="GFH28639.1"/>
    </source>
</evidence>
<reference evidence="2 3" key="1">
    <citation type="submission" date="2020-02" db="EMBL/GenBank/DDBJ databases">
        <title>Draft genome sequence of Haematococcus lacustris strain NIES-144.</title>
        <authorList>
            <person name="Morimoto D."/>
            <person name="Nakagawa S."/>
            <person name="Yoshida T."/>
            <person name="Sawayama S."/>
        </authorList>
    </citation>
    <scope>NUCLEOTIDE SEQUENCE [LARGE SCALE GENOMIC DNA]</scope>
    <source>
        <strain evidence="2 3">NIES-144</strain>
    </source>
</reference>
<proteinExistence type="predicted"/>
<dbReference type="EMBL" id="BLLF01003972">
    <property type="protein sequence ID" value="GFH28639.1"/>
    <property type="molecule type" value="Genomic_DNA"/>
</dbReference>
<evidence type="ECO:0000256" key="1">
    <source>
        <dbReference type="SAM" id="MobiDB-lite"/>
    </source>
</evidence>